<dbReference type="PANTHER" id="PTHR24120:SF4">
    <property type="entry name" value="GH07239P"/>
    <property type="match status" value="1"/>
</dbReference>
<dbReference type="AlphaFoldDB" id="V6TCS9"/>
<feature type="coiled-coil region" evidence="2">
    <location>
        <begin position="293"/>
        <end position="390"/>
    </location>
</feature>
<dbReference type="InterPro" id="IPR008271">
    <property type="entry name" value="Ser/Thr_kinase_AS"/>
</dbReference>
<proteinExistence type="predicted"/>
<dbReference type="PROSITE" id="PS50088">
    <property type="entry name" value="ANK_REPEAT"/>
    <property type="match status" value="4"/>
</dbReference>
<evidence type="ECO:0000256" key="1">
    <source>
        <dbReference type="PROSITE-ProRule" id="PRU00023"/>
    </source>
</evidence>
<dbReference type="Pfam" id="PF12796">
    <property type="entry name" value="Ank_2"/>
    <property type="match status" value="5"/>
</dbReference>
<evidence type="ECO:0000256" key="2">
    <source>
        <dbReference type="SAM" id="Coils"/>
    </source>
</evidence>
<dbReference type="SMART" id="SM00248">
    <property type="entry name" value="ANK"/>
    <property type="match status" value="12"/>
</dbReference>
<dbReference type="Pfam" id="PF00069">
    <property type="entry name" value="Pkinase"/>
    <property type="match status" value="1"/>
</dbReference>
<dbReference type="PROSITE" id="PS50011">
    <property type="entry name" value="PROTEIN_KINASE_DOM"/>
    <property type="match status" value="1"/>
</dbReference>
<dbReference type="Gene3D" id="1.25.40.20">
    <property type="entry name" value="Ankyrin repeat-containing domain"/>
    <property type="match status" value="4"/>
</dbReference>
<dbReference type="PANTHER" id="PTHR24120">
    <property type="entry name" value="GH07239P"/>
    <property type="match status" value="1"/>
</dbReference>
<dbReference type="SMART" id="SM00220">
    <property type="entry name" value="S_TKc"/>
    <property type="match status" value="1"/>
</dbReference>
<feature type="repeat" description="ANK" evidence="1">
    <location>
        <begin position="696"/>
        <end position="728"/>
    </location>
</feature>
<dbReference type="VEuPathDB" id="GiardiaDB:GL50803_003677"/>
<dbReference type="Proteomes" id="UP000018320">
    <property type="component" value="Unassembled WGS sequence"/>
</dbReference>
<dbReference type="GO" id="GO:0005524">
    <property type="term" value="F:ATP binding"/>
    <property type="evidence" value="ECO:0007669"/>
    <property type="project" value="InterPro"/>
</dbReference>
<keyword evidence="4" id="KW-0808">Transferase</keyword>
<organism evidence="4 5">
    <name type="scientific">Giardia intestinalis</name>
    <name type="common">Giardia lamblia</name>
    <dbReference type="NCBI Taxonomy" id="5741"/>
    <lineage>
        <taxon>Eukaryota</taxon>
        <taxon>Metamonada</taxon>
        <taxon>Diplomonadida</taxon>
        <taxon>Hexamitidae</taxon>
        <taxon>Giardiinae</taxon>
        <taxon>Giardia</taxon>
    </lineage>
</organism>
<name>V6TCS9_GIAIN</name>
<feature type="repeat" description="ANK" evidence="1">
    <location>
        <begin position="549"/>
        <end position="581"/>
    </location>
</feature>
<reference evidence="4 5" key="2">
    <citation type="journal article" date="2013" name="Genome Biol. Evol.">
        <title>Genome sequencing of Giardia lamblia genotypes A2 and B isolates (DH and GS) and comparative analysis with the genomes of genotypes A1 and E (WB and Pig).</title>
        <authorList>
            <person name="Adam R.D."/>
            <person name="Dahlstrom E.W."/>
            <person name="Martens C.A."/>
            <person name="Bruno D.P."/>
            <person name="Barbian K.D."/>
            <person name="Ricklefs S.M."/>
            <person name="Hernandez M.M."/>
            <person name="Narla N.P."/>
            <person name="Patel R.B."/>
            <person name="Porcella S.F."/>
            <person name="Nash T.E."/>
        </authorList>
    </citation>
    <scope>NUCLEOTIDE SEQUENCE [LARGE SCALE GENOMIC DNA]</scope>
    <source>
        <strain evidence="4 5">DH</strain>
    </source>
</reference>
<evidence type="ECO:0000259" key="3">
    <source>
        <dbReference type="PROSITE" id="PS50011"/>
    </source>
</evidence>
<comment type="caution">
    <text evidence="4">The sequence shown here is derived from an EMBL/GenBank/DDBJ whole genome shotgun (WGS) entry which is preliminary data.</text>
</comment>
<dbReference type="PROSITE" id="PS00108">
    <property type="entry name" value="PROTEIN_KINASE_ST"/>
    <property type="match status" value="1"/>
</dbReference>
<sequence>MPVMSSDGSDTTSDDGFLNRFGHCIGQGAYGTVYSLSDNPDEVVKEMRIDGMPEDVLEAFETEIRIMPQLSHPNILRYKAVHQEGDFVYIRMQRYAKSLEDTIKVYKRKRKEFPRDKIIEVLLQVTTGLMYLHSPNKHDTTGNLLSAVIIHRDLKPANILTNDDETQFVIADFGFCREALKDGSTTAGSPMYFAPEVLLKKKYSPASDMWSLGVIIYELASGVRPFFLSNVKSESDLSEAWRPDLNAINDGFIKSVLETLLVPNPSDRPSAEQLLKELDEYLTSKESKGTFRFKELEAEHSALQNTHKQCTVEINLLKKMCEAKNADLIGYKEHSTKLETEVATLKQQLNSLKATVSALEHTLKDEQLLKKSLTYENDELRKKLECMESLQRFSMLTRLMRTVISNNIMLAHAFIDEDAQKRDDRSFTALMHAAQRGRTAFIPLLVGKEKGIQDKYGYTALMHAAYSGHTDVVKNLAAYESEMRNNQTLTALMVAAGKNHVDSVKILINYEKNLTNGKGETSLMIAAQHGHIETVKVLMDYESKAQSKLGYTALMKAARKGHTEVIRLLVEVEENLRANDGRTALMIAAESSNKEAAEVLMAYEKDTSNWTTLMCAAALGDVQLIERSIHERGQADNLGRTSLIIAAQNNKIAAVKKLAQHESGVSGWTVLMYASCIGDAELAAQNLHEVKRKDDTGMTALMWAAMHGHHELVELLVEHEHGILDKDGHTAMMWASRNGHSKSVSLLLDHEKGMKNSKGMTSLMLGAAAGYLEVVQILLDVECNLQDADLRTALMHATMNGHVSVVKALAEHERDVVDADCCTALQLAKQYGQHDVAEFLGDSTVLT</sequence>
<evidence type="ECO:0000313" key="5">
    <source>
        <dbReference type="Proteomes" id="UP000018320"/>
    </source>
</evidence>
<keyword evidence="2" id="KW-0175">Coiled coil</keyword>
<accession>V6TCS9</accession>
<dbReference type="Gene3D" id="1.10.510.10">
    <property type="entry name" value="Transferase(Phosphotransferase) domain 1"/>
    <property type="match status" value="1"/>
</dbReference>
<dbReference type="SUPFAM" id="SSF56112">
    <property type="entry name" value="Protein kinase-like (PK-like)"/>
    <property type="match status" value="1"/>
</dbReference>
<keyword evidence="4" id="KW-0418">Kinase</keyword>
<dbReference type="PROSITE" id="PS50297">
    <property type="entry name" value="ANK_REP_REGION"/>
    <property type="match status" value="3"/>
</dbReference>
<dbReference type="VEuPathDB" id="GiardiaDB:QR46_2779"/>
<dbReference type="InterPro" id="IPR036770">
    <property type="entry name" value="Ankyrin_rpt-contain_sf"/>
</dbReference>
<feature type="repeat" description="ANK" evidence="1">
    <location>
        <begin position="518"/>
        <end position="540"/>
    </location>
</feature>
<dbReference type="EMBL" id="AHGT01000044">
    <property type="protein sequence ID" value="ESU36569.1"/>
    <property type="molecule type" value="Genomic_DNA"/>
</dbReference>
<dbReference type="InterPro" id="IPR002110">
    <property type="entry name" value="Ankyrin_rpt"/>
</dbReference>
<dbReference type="GO" id="GO:0004672">
    <property type="term" value="F:protein kinase activity"/>
    <property type="evidence" value="ECO:0007669"/>
    <property type="project" value="InterPro"/>
</dbReference>
<feature type="domain" description="Protein kinase" evidence="3">
    <location>
        <begin position="19"/>
        <end position="282"/>
    </location>
</feature>
<reference evidence="5" key="1">
    <citation type="submission" date="2012-02" db="EMBL/GenBank/DDBJ databases">
        <title>Genome sequencing of Giardia lamblia Genotypes A2 and B isolates (DH and GS) and comparative analysis with the genomes of Genotypes A1 and E (WB and Pig).</title>
        <authorList>
            <person name="Adam R."/>
            <person name="Dahlstrom E."/>
            <person name="Martens C."/>
            <person name="Bruno D."/>
            <person name="Barbian K."/>
            <person name="Porcella S.F."/>
            <person name="Nash T."/>
        </authorList>
    </citation>
    <scope>NUCLEOTIDE SEQUENCE</scope>
    <source>
        <strain evidence="5">DH</strain>
    </source>
</reference>
<dbReference type="SUPFAM" id="SSF48403">
    <property type="entry name" value="Ankyrin repeat"/>
    <property type="match status" value="2"/>
</dbReference>
<dbReference type="InterPro" id="IPR011009">
    <property type="entry name" value="Kinase-like_dom_sf"/>
</dbReference>
<gene>
    <name evidence="4" type="ORF">DHA2_153369</name>
</gene>
<dbReference type="VEuPathDB" id="GiardiaDB:GL50581_3846"/>
<feature type="repeat" description="ANK" evidence="1">
    <location>
        <begin position="758"/>
        <end position="790"/>
    </location>
</feature>
<keyword evidence="1" id="KW-0040">ANK repeat</keyword>
<dbReference type="InterPro" id="IPR000719">
    <property type="entry name" value="Prot_kinase_dom"/>
</dbReference>
<dbReference type="VEuPathDB" id="GiardiaDB:DHA2_153369"/>
<protein>
    <submittedName>
        <fullName evidence="4">Serine/threonine-protein kinase NEK</fullName>
    </submittedName>
</protein>
<dbReference type="Gene3D" id="3.30.200.20">
    <property type="entry name" value="Phosphorylase Kinase, domain 1"/>
    <property type="match status" value="1"/>
</dbReference>
<evidence type="ECO:0000313" key="4">
    <source>
        <dbReference type="EMBL" id="ESU36569.1"/>
    </source>
</evidence>